<evidence type="ECO:0000256" key="7">
    <source>
        <dbReference type="SAM" id="Phobius"/>
    </source>
</evidence>
<evidence type="ECO:0000313" key="10">
    <source>
        <dbReference type="Proteomes" id="UP000816034"/>
    </source>
</evidence>
<name>A0AA88KDZ3_NAELO</name>
<proteinExistence type="inferred from homology"/>
<evidence type="ECO:0000256" key="2">
    <source>
        <dbReference type="ARBA" id="ARBA00008960"/>
    </source>
</evidence>
<evidence type="ECO:0000256" key="3">
    <source>
        <dbReference type="ARBA" id="ARBA00022525"/>
    </source>
</evidence>
<dbReference type="Gene3D" id="2.60.120.380">
    <property type="match status" value="3"/>
</dbReference>
<comment type="subcellular location">
    <subcellularLocation>
        <location evidence="1">Secreted</location>
    </subcellularLocation>
</comment>
<keyword evidence="7" id="KW-0472">Membrane</keyword>
<organism evidence="9 10">
    <name type="scientific">Naegleria lovaniensis</name>
    <name type="common">Amoeba</name>
    <dbReference type="NCBI Taxonomy" id="51637"/>
    <lineage>
        <taxon>Eukaryota</taxon>
        <taxon>Discoba</taxon>
        <taxon>Heterolobosea</taxon>
        <taxon>Tetramitia</taxon>
        <taxon>Eutetramitia</taxon>
        <taxon>Vahlkampfiidae</taxon>
        <taxon>Naegleria</taxon>
    </lineage>
</organism>
<feature type="compositionally biased region" description="Polar residues" evidence="6">
    <location>
        <begin position="1223"/>
        <end position="1239"/>
    </location>
</feature>
<dbReference type="PANTHER" id="PTHR31703">
    <property type="entry name" value="UPF0669 PROTEIN C6ORF120"/>
    <property type="match status" value="1"/>
</dbReference>
<dbReference type="GeneID" id="68102598"/>
<reference evidence="9 10" key="1">
    <citation type="journal article" date="2018" name="BMC Genomics">
        <title>The genome of Naegleria lovaniensis, the basis for a comparative approach to unravel pathogenicity factors of the human pathogenic amoeba N. fowleri.</title>
        <authorList>
            <person name="Liechti N."/>
            <person name="Schurch N."/>
            <person name="Bruggmann R."/>
            <person name="Wittwer M."/>
        </authorList>
    </citation>
    <scope>NUCLEOTIDE SEQUENCE [LARGE SCALE GENOMIC DNA]</scope>
    <source>
        <strain evidence="9 10">ATCC 30569</strain>
    </source>
</reference>
<feature type="signal peptide" evidence="8">
    <location>
        <begin position="1"/>
        <end position="26"/>
    </location>
</feature>
<dbReference type="GO" id="GO:0005576">
    <property type="term" value="C:extracellular region"/>
    <property type="evidence" value="ECO:0007669"/>
    <property type="project" value="UniProtKB-SubCell"/>
</dbReference>
<dbReference type="PANTHER" id="PTHR31703:SF2">
    <property type="entry name" value="UPF0669 PROTEIN C6ORF120"/>
    <property type="match status" value="1"/>
</dbReference>
<evidence type="ECO:0000256" key="5">
    <source>
        <dbReference type="ARBA" id="ARBA00023180"/>
    </source>
</evidence>
<comment type="caution">
    <text evidence="9">The sequence shown here is derived from an EMBL/GenBank/DDBJ whole genome shotgun (WGS) entry which is preliminary data.</text>
</comment>
<gene>
    <name evidence="9" type="ORF">C9374_010144</name>
</gene>
<dbReference type="EMBL" id="PYSW02000040">
    <property type="protein sequence ID" value="KAG2375140.1"/>
    <property type="molecule type" value="Genomic_DNA"/>
</dbReference>
<keyword evidence="3" id="KW-0964">Secreted</keyword>
<feature type="transmembrane region" description="Helical" evidence="7">
    <location>
        <begin position="1156"/>
        <end position="1176"/>
    </location>
</feature>
<protein>
    <submittedName>
        <fullName evidence="9">Uncharacterized protein</fullName>
    </submittedName>
</protein>
<feature type="chain" id="PRO_5041702343" evidence="8">
    <location>
        <begin position="27"/>
        <end position="1246"/>
    </location>
</feature>
<keyword evidence="10" id="KW-1185">Reference proteome</keyword>
<keyword evidence="7" id="KW-0812">Transmembrane</keyword>
<dbReference type="Pfam" id="PF17065">
    <property type="entry name" value="UPF0669"/>
    <property type="match status" value="1"/>
</dbReference>
<dbReference type="RefSeq" id="XP_044544314.1">
    <property type="nucleotide sequence ID" value="XM_044685656.1"/>
</dbReference>
<feature type="region of interest" description="Disordered" evidence="6">
    <location>
        <begin position="1223"/>
        <end position="1246"/>
    </location>
</feature>
<keyword evidence="7" id="KW-1133">Transmembrane helix</keyword>
<evidence type="ECO:0000256" key="6">
    <source>
        <dbReference type="SAM" id="MobiDB-lite"/>
    </source>
</evidence>
<keyword evidence="5" id="KW-0325">Glycoprotein</keyword>
<evidence type="ECO:0000313" key="9">
    <source>
        <dbReference type="EMBL" id="KAG2375140.1"/>
    </source>
</evidence>
<dbReference type="Proteomes" id="UP000816034">
    <property type="component" value="Unassembled WGS sequence"/>
</dbReference>
<accession>A0AA88KDZ3</accession>
<comment type="similarity">
    <text evidence="2">Belongs to the UPF0669 family.</text>
</comment>
<dbReference type="InterPro" id="IPR031420">
    <property type="entry name" value="UPF0669"/>
</dbReference>
<evidence type="ECO:0000256" key="1">
    <source>
        <dbReference type="ARBA" id="ARBA00004613"/>
    </source>
</evidence>
<evidence type="ECO:0000256" key="8">
    <source>
        <dbReference type="SAM" id="SignalP"/>
    </source>
</evidence>
<evidence type="ECO:0000256" key="4">
    <source>
        <dbReference type="ARBA" id="ARBA00022729"/>
    </source>
</evidence>
<keyword evidence="4 8" id="KW-0732">Signal</keyword>
<sequence length="1246" mass="137622">MLSRYSSALMVTLFLAVVCLVTSTLAQNVIPFTNIGVAVPATLTEKGWAYYSVNPSLFSNLNDTDFVSFMLTSLSGDADLHVSIVGLPDGPDCTNCIFSSETPFSEVQTISKGDTSKWPTGTNLFYIGIYGYTQAEVVFNVWSSQSIVQLTEGQPQQASTERGTYTYFRYDLQRSAKTNITISVTPVDGDPDIYVSTKTDKPTRSNYEYSSALYGFDLININHDPETTQGVLSYYIGVYSYSSTHYTIFIRNELTPAVRVVEGHPMSDLVEAGQMICFAYENLVQQRILVSLSPLTSRGDPDLYVKWGDCPTLNSYDIVRRTTGNDALEIEKADSKAGRIMFIGAYGFARDTKFELMVTTEEHNTVLSDGVAFGSSLLAGEINYYKYSHGDTDTSVVANVRVLRGSVKLYSAFHARPNQDKYERVAEMDGGLINMMFPAPTKRANYYFSVVASANADYTITVSSNQVPSVLRDGVDMFWNVVPQYYYRHFIFEAADFNTNDVSITVNPWIGDVDIYVSTDDTFPTKTNYTWMSDSWGEDTVHIPANDPKANGKNRFRISVYGYRETNYFTILAMQSNTTIALVDDETVPGAVSVRDYVFYSYDLAAPSTISISLHISSPNSSATVFYSKTNPKPNRQDHDGMALSLGDAFLTLEQQPKGTIYLSVHGWNSISGRPILYTLNVRTSYQHIYANGQSYLVHVGQGKYTQFKAYIGSHIKNLVASATLVSGNTRMYIATDNSPANDTHFNFQNTEWPGNAFLIQNSNPSFKSGYWFFGVYGNVDSDFYISLTSYPYVAWMSEGVPVLGKAPTDGSPLIYSFWIPYTEDKQDYSFHIRQISGYTDVYAIQDYTVNPSAQNFTFVSSGSVDRTLTLPKDKITFGRAVYFGVYGKPSDDGSYPVYEVSIATATAPKFLGQDQPQSLVVAKGAYNYYETLNRYASDKVSVYVESCSVYPAPNIYLSHKHFRPTDQTKDTVASTASADYPHDYVQIASMDAAPVDKFFIGVGNAKSDSVADIYVTTGDDARPSVLDTKMAGADLTSNGETVLVIQPAKPSSKQTPGTLLSYAVYTAPIGHTQDESALNMQTVCGVKASGNLVTKVAVADTTQQVTAKFKVDRSQKYLVNVLAQDNNGLSVPYKAAYIINGRVVYEPIADGGVNVPALVISLLLVFVFLAVLAYIGGGMGYRYKKGHRGIEMFPNYEFWKMVFTCGRSSSYTRFDDDRVNTSGFGSTNSSRQESQPITSGGYGSI</sequence>
<dbReference type="AlphaFoldDB" id="A0AA88KDZ3"/>